<evidence type="ECO:0000259" key="4">
    <source>
        <dbReference type="PROSITE" id="PS50977"/>
    </source>
</evidence>
<dbReference type="InterPro" id="IPR050624">
    <property type="entry name" value="HTH-type_Tx_Regulator"/>
</dbReference>
<dbReference type="PROSITE" id="PS50977">
    <property type="entry name" value="HTH_TETR_2"/>
    <property type="match status" value="1"/>
</dbReference>
<dbReference type="RefSeq" id="WP_216686877.1">
    <property type="nucleotide sequence ID" value="NZ_CAUPKR010000008.1"/>
</dbReference>
<reference evidence="5 6" key="1">
    <citation type="journal article" date="2011" name="Int. J. Syst. Evol. Microbiol.">
        <title>Allobacillus halotolerans gen. nov., sp. nov. isolated from shrimp paste.</title>
        <authorList>
            <person name="Sheu S.Y."/>
            <person name="Arun A.B."/>
            <person name="Jiang S.R."/>
            <person name="Young C.C."/>
            <person name="Chen W.M."/>
        </authorList>
    </citation>
    <scope>NUCLEOTIDE SEQUENCE [LARGE SCALE GENOMIC DNA]</scope>
    <source>
        <strain evidence="5 6">LMG 24826</strain>
    </source>
</reference>
<dbReference type="PANTHER" id="PTHR43479:SF11">
    <property type="entry name" value="ACREF_ENVCD OPERON REPRESSOR-RELATED"/>
    <property type="match status" value="1"/>
</dbReference>
<keyword evidence="1" id="KW-0678">Repressor</keyword>
<evidence type="ECO:0000256" key="1">
    <source>
        <dbReference type="ARBA" id="ARBA00022491"/>
    </source>
</evidence>
<feature type="DNA-binding region" description="H-T-H motif" evidence="3">
    <location>
        <begin position="27"/>
        <end position="46"/>
    </location>
</feature>
<sequence length="208" mass="24413">MSEKSSKDKIMESAAELFYYNGFKGTSIRAITAKADVNVSLISYYFKNKQGLLETMTVDYYERYLELVENLLEDRQDDQPAERILNVIEEIIQYKYENFQFTCFIQRELSLDNIFIREMFSTYVAKERYLMNEMVNTVANVLELKGASKDALHIQLKSLLNAPFMYANDWQKGYTWDQSGQSFIRAYIDTFKKWLPLSEHSSQNPING</sequence>
<proteinExistence type="predicted"/>
<dbReference type="Proteomes" id="UP000812672">
    <property type="component" value="Unassembled WGS sequence"/>
</dbReference>
<evidence type="ECO:0000313" key="5">
    <source>
        <dbReference type="EMBL" id="MBU6080233.1"/>
    </source>
</evidence>
<accession>A0ABS6GMC4</accession>
<comment type="caution">
    <text evidence="5">The sequence shown here is derived from an EMBL/GenBank/DDBJ whole genome shotgun (WGS) entry which is preliminary data.</text>
</comment>
<dbReference type="InterPro" id="IPR001647">
    <property type="entry name" value="HTH_TetR"/>
</dbReference>
<dbReference type="EMBL" id="JAHLZF010000004">
    <property type="protein sequence ID" value="MBU6080233.1"/>
    <property type="molecule type" value="Genomic_DNA"/>
</dbReference>
<keyword evidence="2 3" id="KW-0238">DNA-binding</keyword>
<gene>
    <name evidence="5" type="primary">refZ</name>
    <name evidence="5" type="ORF">KQ486_04325</name>
</gene>
<dbReference type="PANTHER" id="PTHR43479">
    <property type="entry name" value="ACREF/ENVCD OPERON REPRESSOR-RELATED"/>
    <property type="match status" value="1"/>
</dbReference>
<dbReference type="GO" id="GO:0003677">
    <property type="term" value="F:DNA binding"/>
    <property type="evidence" value="ECO:0007669"/>
    <property type="project" value="UniProtKB-KW"/>
</dbReference>
<evidence type="ECO:0000256" key="2">
    <source>
        <dbReference type="ARBA" id="ARBA00023125"/>
    </source>
</evidence>
<organism evidence="5 6">
    <name type="scientific">Allobacillus halotolerans</name>
    <dbReference type="NCBI Taxonomy" id="570278"/>
    <lineage>
        <taxon>Bacteria</taxon>
        <taxon>Bacillati</taxon>
        <taxon>Bacillota</taxon>
        <taxon>Bacilli</taxon>
        <taxon>Bacillales</taxon>
        <taxon>Bacillaceae</taxon>
        <taxon>Allobacillus</taxon>
    </lineage>
</organism>
<protein>
    <submittedName>
        <fullName evidence="5">Forespore capture DNA-binding protein RefZ</fullName>
    </submittedName>
</protein>
<keyword evidence="6" id="KW-1185">Reference proteome</keyword>
<name>A0ABS6GMC4_9BACI</name>
<dbReference type="Pfam" id="PF00440">
    <property type="entry name" value="TetR_N"/>
    <property type="match status" value="1"/>
</dbReference>
<evidence type="ECO:0000313" key="6">
    <source>
        <dbReference type="Proteomes" id="UP000812672"/>
    </source>
</evidence>
<feature type="domain" description="HTH tetR-type" evidence="4">
    <location>
        <begin position="4"/>
        <end position="64"/>
    </location>
</feature>
<dbReference type="NCBIfam" id="NF037937">
    <property type="entry name" value="septum_RefZ"/>
    <property type="match status" value="1"/>
</dbReference>
<evidence type="ECO:0000256" key="3">
    <source>
        <dbReference type="PROSITE-ProRule" id="PRU00335"/>
    </source>
</evidence>